<evidence type="ECO:0000256" key="5">
    <source>
        <dbReference type="SAM" id="MobiDB-lite"/>
    </source>
</evidence>
<feature type="domain" description="Protein arginine N-methyltransferase" evidence="7">
    <location>
        <begin position="184"/>
        <end position="343"/>
    </location>
</feature>
<dbReference type="AlphaFoldDB" id="A0A7J6LYY9"/>
<evidence type="ECO:0000259" key="6">
    <source>
        <dbReference type="Pfam" id="PF13649"/>
    </source>
</evidence>
<dbReference type="Gene3D" id="2.70.160.11">
    <property type="entry name" value="Hnrnp arginine n-methyltransferase1"/>
    <property type="match status" value="1"/>
</dbReference>
<keyword evidence="3 4" id="KW-0949">S-adenosyl-L-methionine</keyword>
<keyword evidence="1 4" id="KW-0489">Methyltransferase</keyword>
<dbReference type="PROSITE" id="PS51678">
    <property type="entry name" value="SAM_MT_PRMT"/>
    <property type="match status" value="1"/>
</dbReference>
<evidence type="ECO:0000313" key="9">
    <source>
        <dbReference type="Proteomes" id="UP000570595"/>
    </source>
</evidence>
<dbReference type="InterPro" id="IPR029063">
    <property type="entry name" value="SAM-dependent_MTases_sf"/>
</dbReference>
<organism evidence="8 9">
    <name type="scientific">Perkinsus olseni</name>
    <name type="common">Perkinsus atlanticus</name>
    <dbReference type="NCBI Taxonomy" id="32597"/>
    <lineage>
        <taxon>Eukaryota</taxon>
        <taxon>Sar</taxon>
        <taxon>Alveolata</taxon>
        <taxon>Perkinsozoa</taxon>
        <taxon>Perkinsea</taxon>
        <taxon>Perkinsida</taxon>
        <taxon>Perkinsidae</taxon>
        <taxon>Perkinsus</taxon>
    </lineage>
</organism>
<dbReference type="Proteomes" id="UP000570595">
    <property type="component" value="Unassembled WGS sequence"/>
</dbReference>
<dbReference type="Pfam" id="PF13649">
    <property type="entry name" value="Methyltransf_25"/>
    <property type="match status" value="1"/>
</dbReference>
<dbReference type="Pfam" id="PF22528">
    <property type="entry name" value="PRMT_C"/>
    <property type="match status" value="1"/>
</dbReference>
<evidence type="ECO:0000256" key="1">
    <source>
        <dbReference type="ARBA" id="ARBA00022603"/>
    </source>
</evidence>
<dbReference type="GO" id="GO:0005634">
    <property type="term" value="C:nucleus"/>
    <property type="evidence" value="ECO:0007669"/>
    <property type="project" value="TreeGrafter"/>
</dbReference>
<dbReference type="EMBL" id="JABAHT010000127">
    <property type="protein sequence ID" value="KAF4664041.1"/>
    <property type="molecule type" value="Genomic_DNA"/>
</dbReference>
<feature type="region of interest" description="Disordered" evidence="5">
    <location>
        <begin position="1"/>
        <end position="28"/>
    </location>
</feature>
<dbReference type="SUPFAM" id="SSF53335">
    <property type="entry name" value="S-adenosyl-L-methionine-dependent methyltransferases"/>
    <property type="match status" value="1"/>
</dbReference>
<dbReference type="InterPro" id="IPR041698">
    <property type="entry name" value="Methyltransf_25"/>
</dbReference>
<sequence>MTSSLKRRRDNSGCSNVPARAATSPAEDDDGAYADGYFNSYDDLSVHDLMLKDKPRVEGYIRAFEANKERLKGKVVLDVGCGTGVLSMLCAKICQPSQVIAVEATESTARIADALVHHNGLQGIVTVVNRPIEMVLLLDLSAPVDAIVSEWMGFYAFHESMLDSVLYARDKWLKPDGLLLPDSCRLWAAVVSEDGWKKDNVDYYHNYYSLDFTPFGNALALEAMANPQVQLLSKEEILSDPALVVGVEIHTVTSEQLNKIEARLSMPLKKDGNVAAVSFWFDVGFPNTDQPLCTSPFSPPTHWKQTSIFLGCFAPAAAGVQFECQVTIERASPRSRQYSITVET</sequence>
<dbReference type="PANTHER" id="PTHR11006">
    <property type="entry name" value="PROTEIN ARGININE N-METHYLTRANSFERASE"/>
    <property type="match status" value="1"/>
</dbReference>
<evidence type="ECO:0000256" key="4">
    <source>
        <dbReference type="PROSITE-ProRule" id="PRU01015"/>
    </source>
</evidence>
<dbReference type="InterPro" id="IPR025799">
    <property type="entry name" value="Arg_MeTrfase"/>
</dbReference>
<dbReference type="GO" id="GO:0035242">
    <property type="term" value="F:protein-arginine omega-N asymmetric methyltransferase activity"/>
    <property type="evidence" value="ECO:0007669"/>
    <property type="project" value="TreeGrafter"/>
</dbReference>
<name>A0A7J6LYY9_PEROL</name>
<dbReference type="PANTHER" id="PTHR11006:SF122">
    <property type="entry name" value="ARGININE METHYLTRANSFERASE 8"/>
    <property type="match status" value="1"/>
</dbReference>
<evidence type="ECO:0000259" key="7">
    <source>
        <dbReference type="Pfam" id="PF22528"/>
    </source>
</evidence>
<dbReference type="Gene3D" id="3.40.50.150">
    <property type="entry name" value="Vaccinia Virus protein VP39"/>
    <property type="match status" value="1"/>
</dbReference>
<evidence type="ECO:0000256" key="2">
    <source>
        <dbReference type="ARBA" id="ARBA00022679"/>
    </source>
</evidence>
<reference evidence="8 9" key="1">
    <citation type="submission" date="2020-04" db="EMBL/GenBank/DDBJ databases">
        <title>Perkinsus olseni comparative genomics.</title>
        <authorList>
            <person name="Bogema D.R."/>
        </authorList>
    </citation>
    <scope>NUCLEOTIDE SEQUENCE [LARGE SCALE GENOMIC DNA]</scope>
    <source>
        <strain evidence="8">ATCC PRA-179</strain>
    </source>
</reference>
<dbReference type="GO" id="GO:0035241">
    <property type="term" value="F:protein-arginine omega-N monomethyltransferase activity"/>
    <property type="evidence" value="ECO:0007669"/>
    <property type="project" value="TreeGrafter"/>
</dbReference>
<dbReference type="OrthoDB" id="7848332at2759"/>
<protein>
    <submittedName>
        <fullName evidence="8">Protein arginine n-methyltransferase</fullName>
    </submittedName>
</protein>
<proteinExistence type="predicted"/>
<evidence type="ECO:0000313" key="8">
    <source>
        <dbReference type="EMBL" id="KAF4664041.1"/>
    </source>
</evidence>
<evidence type="ECO:0000256" key="3">
    <source>
        <dbReference type="ARBA" id="ARBA00022691"/>
    </source>
</evidence>
<keyword evidence="2 4" id="KW-0808">Transferase</keyword>
<dbReference type="CDD" id="cd02440">
    <property type="entry name" value="AdoMet_MTases"/>
    <property type="match status" value="1"/>
</dbReference>
<dbReference type="GO" id="GO:0042054">
    <property type="term" value="F:histone methyltransferase activity"/>
    <property type="evidence" value="ECO:0007669"/>
    <property type="project" value="TreeGrafter"/>
</dbReference>
<dbReference type="GO" id="GO:0032259">
    <property type="term" value="P:methylation"/>
    <property type="evidence" value="ECO:0007669"/>
    <property type="project" value="UniProtKB-KW"/>
</dbReference>
<feature type="domain" description="Methyltransferase" evidence="6">
    <location>
        <begin position="76"/>
        <end position="177"/>
    </location>
</feature>
<gene>
    <name evidence="8" type="primary">PRMT6</name>
    <name evidence="8" type="ORF">FOZ61_001162</name>
</gene>
<dbReference type="InterPro" id="IPR055135">
    <property type="entry name" value="PRMT_dom"/>
</dbReference>
<accession>A0A7J6LYY9</accession>
<comment type="caution">
    <text evidence="8">The sequence shown here is derived from an EMBL/GenBank/DDBJ whole genome shotgun (WGS) entry which is preliminary data.</text>
</comment>